<proteinExistence type="predicted"/>
<dbReference type="Gene3D" id="3.40.50.970">
    <property type="match status" value="1"/>
</dbReference>
<gene>
    <name evidence="2" type="ORF">S12H4_27075</name>
</gene>
<sequence length="105" mass="11792">TLAELAREDRNVVAMDCDLGRSTRSYNIAGVDPNRYIEMGIAEQDMISTAAGMARCGNIFVTIARASQEPFDSCNDFLMKPTDFLHRSLFPRLARIMNWSVFPVT</sequence>
<name>X1SNF8_9ZZZZ</name>
<feature type="non-terminal residue" evidence="2">
    <location>
        <position position="1"/>
    </location>
</feature>
<dbReference type="Pfam" id="PF02779">
    <property type="entry name" value="Transket_pyr"/>
    <property type="match status" value="1"/>
</dbReference>
<dbReference type="SUPFAM" id="SSF52518">
    <property type="entry name" value="Thiamin diphosphate-binding fold (THDP-binding)"/>
    <property type="match status" value="1"/>
</dbReference>
<organism evidence="2">
    <name type="scientific">marine sediment metagenome</name>
    <dbReference type="NCBI Taxonomy" id="412755"/>
    <lineage>
        <taxon>unclassified sequences</taxon>
        <taxon>metagenomes</taxon>
        <taxon>ecological metagenomes</taxon>
    </lineage>
</organism>
<dbReference type="AlphaFoldDB" id="X1SNF8"/>
<comment type="caution">
    <text evidence="2">The sequence shown here is derived from an EMBL/GenBank/DDBJ whole genome shotgun (WGS) entry which is preliminary data.</text>
</comment>
<protein>
    <recommendedName>
        <fullName evidence="1">Transketolase-like pyrimidine-binding domain-containing protein</fullName>
    </recommendedName>
</protein>
<dbReference type="InterPro" id="IPR029061">
    <property type="entry name" value="THDP-binding"/>
</dbReference>
<feature type="domain" description="Transketolase-like pyrimidine-binding" evidence="1">
    <location>
        <begin position="1"/>
        <end position="58"/>
    </location>
</feature>
<reference evidence="2" key="1">
    <citation type="journal article" date="2014" name="Front. Microbiol.">
        <title>High frequency of phylogenetically diverse reductive dehalogenase-homologous genes in deep subseafloor sedimentary metagenomes.</title>
        <authorList>
            <person name="Kawai M."/>
            <person name="Futagami T."/>
            <person name="Toyoda A."/>
            <person name="Takaki Y."/>
            <person name="Nishi S."/>
            <person name="Hori S."/>
            <person name="Arai W."/>
            <person name="Tsubouchi T."/>
            <person name="Morono Y."/>
            <person name="Uchiyama I."/>
            <person name="Ito T."/>
            <person name="Fujiyama A."/>
            <person name="Inagaki F."/>
            <person name="Takami H."/>
        </authorList>
    </citation>
    <scope>NUCLEOTIDE SEQUENCE</scope>
    <source>
        <strain evidence="2">Expedition CK06-06</strain>
    </source>
</reference>
<dbReference type="EMBL" id="BARW01015422">
    <property type="protein sequence ID" value="GAI94597.1"/>
    <property type="molecule type" value="Genomic_DNA"/>
</dbReference>
<dbReference type="InterPro" id="IPR005475">
    <property type="entry name" value="Transketolase-like_Pyr-bd"/>
</dbReference>
<evidence type="ECO:0000313" key="2">
    <source>
        <dbReference type="EMBL" id="GAI94597.1"/>
    </source>
</evidence>
<evidence type="ECO:0000259" key="1">
    <source>
        <dbReference type="Pfam" id="PF02779"/>
    </source>
</evidence>
<accession>X1SNF8</accession>